<organism evidence="2">
    <name type="scientific">marine sediment metagenome</name>
    <dbReference type="NCBI Taxonomy" id="412755"/>
    <lineage>
        <taxon>unclassified sequences</taxon>
        <taxon>metagenomes</taxon>
        <taxon>ecological metagenomes</taxon>
    </lineage>
</organism>
<reference evidence="2" key="1">
    <citation type="journal article" date="2015" name="Nature">
        <title>Complex archaea that bridge the gap between prokaryotes and eukaryotes.</title>
        <authorList>
            <person name="Spang A."/>
            <person name="Saw J.H."/>
            <person name="Jorgensen S.L."/>
            <person name="Zaremba-Niedzwiedzka K."/>
            <person name="Martijn J."/>
            <person name="Lind A.E."/>
            <person name="van Eijk R."/>
            <person name="Schleper C."/>
            <person name="Guy L."/>
            <person name="Ettema T.J."/>
        </authorList>
    </citation>
    <scope>NUCLEOTIDE SEQUENCE</scope>
</reference>
<protein>
    <submittedName>
        <fullName evidence="2">Uncharacterized protein</fullName>
    </submittedName>
</protein>
<feature type="transmembrane region" description="Helical" evidence="1">
    <location>
        <begin position="246"/>
        <end position="267"/>
    </location>
</feature>
<evidence type="ECO:0000256" key="1">
    <source>
        <dbReference type="SAM" id="Phobius"/>
    </source>
</evidence>
<name>A0A0F9UK67_9ZZZZ</name>
<evidence type="ECO:0000313" key="2">
    <source>
        <dbReference type="EMBL" id="KKN53978.1"/>
    </source>
</evidence>
<keyword evidence="1" id="KW-0812">Transmembrane</keyword>
<dbReference type="AlphaFoldDB" id="A0A0F9UK67"/>
<keyword evidence="1" id="KW-1133">Transmembrane helix</keyword>
<gene>
    <name evidence="2" type="ORF">LCGC14_0597160</name>
</gene>
<proteinExistence type="predicted"/>
<comment type="caution">
    <text evidence="2">The sequence shown here is derived from an EMBL/GenBank/DDBJ whole genome shotgun (WGS) entry which is preliminary data.</text>
</comment>
<accession>A0A0F9UK67</accession>
<dbReference type="EMBL" id="LAZR01000949">
    <property type="protein sequence ID" value="KKN53978.1"/>
    <property type="molecule type" value="Genomic_DNA"/>
</dbReference>
<sequence>MKIKKISLIILLVFILNLFMIPFTFAISEKIGIDPTDDILQSKSSGLNALEYWLGNFYFDENDPPYATDLFDKHTELFDIVDGPDCVDVIEYGIDNDDIYIIVENIIDYVNIGYFTIGILIFYNSTYDRESIIWIGEINIYNSTISENNYAAIFNEGRDSEEVETGSVNIDISTNTYKLDFDNSWITETDVEVIADNIYGVIFGVSMTGSFYGNITQYNLDMIPNGYYGQVEEVEEETTIKLTDTILFTIVVLAFLILIFIIIAYYNKGRNNRGTKRVGRKY</sequence>
<keyword evidence="1" id="KW-0472">Membrane</keyword>